<keyword evidence="1" id="KW-0732">Signal</keyword>
<gene>
    <name evidence="2" type="ORF">L207DRAFT_522304</name>
</gene>
<dbReference type="AlphaFoldDB" id="A0A2J6SE15"/>
<dbReference type="Proteomes" id="UP000235786">
    <property type="component" value="Unassembled WGS sequence"/>
</dbReference>
<accession>A0A2J6SE15</accession>
<reference evidence="2 3" key="1">
    <citation type="submission" date="2016-04" db="EMBL/GenBank/DDBJ databases">
        <title>A degradative enzymes factory behind the ericoid mycorrhizal symbiosis.</title>
        <authorList>
            <consortium name="DOE Joint Genome Institute"/>
            <person name="Martino E."/>
            <person name="Morin E."/>
            <person name="Grelet G."/>
            <person name="Kuo A."/>
            <person name="Kohler A."/>
            <person name="Daghino S."/>
            <person name="Barry K."/>
            <person name="Choi C."/>
            <person name="Cichocki N."/>
            <person name="Clum A."/>
            <person name="Copeland A."/>
            <person name="Hainaut M."/>
            <person name="Haridas S."/>
            <person name="Labutti K."/>
            <person name="Lindquist E."/>
            <person name="Lipzen A."/>
            <person name="Khouja H.-R."/>
            <person name="Murat C."/>
            <person name="Ohm R."/>
            <person name="Olson A."/>
            <person name="Spatafora J."/>
            <person name="Veneault-Fourrey C."/>
            <person name="Henrissat B."/>
            <person name="Grigoriev I."/>
            <person name="Martin F."/>
            <person name="Perotto S."/>
        </authorList>
    </citation>
    <scope>NUCLEOTIDE SEQUENCE [LARGE SCALE GENOMIC DNA]</scope>
    <source>
        <strain evidence="2 3">F</strain>
    </source>
</reference>
<sequence length="196" mass="22109">MPSHMFKSIMKVLVIHLNVTTGQGDASLTDVVSLLASKLASNGAEAWLVLTMSNILTCIRASHHPAVYDSLFDAYVAVSRLLDLGWNRGMVVPANNIKLRSIRDEIVTLMEAMTFREAEIYTGRAPEVIGTFPAATRAGYTNMDPYEVLGLQNQVRRFPQPEWKRRFLAKIKQVFENDGLKIWFEDRYPPSAMYLA</sequence>
<feature type="signal peptide" evidence="1">
    <location>
        <begin position="1"/>
        <end position="24"/>
    </location>
</feature>
<evidence type="ECO:0000313" key="3">
    <source>
        <dbReference type="Proteomes" id="UP000235786"/>
    </source>
</evidence>
<protein>
    <submittedName>
        <fullName evidence="2">Uncharacterized protein</fullName>
    </submittedName>
</protein>
<proteinExistence type="predicted"/>
<evidence type="ECO:0000256" key="1">
    <source>
        <dbReference type="SAM" id="SignalP"/>
    </source>
</evidence>
<name>A0A2J6SE15_HYAVF</name>
<dbReference type="EMBL" id="KZ613937">
    <property type="protein sequence ID" value="PMD48992.1"/>
    <property type="molecule type" value="Genomic_DNA"/>
</dbReference>
<keyword evidence="3" id="KW-1185">Reference proteome</keyword>
<evidence type="ECO:0000313" key="2">
    <source>
        <dbReference type="EMBL" id="PMD48992.1"/>
    </source>
</evidence>
<feature type="chain" id="PRO_5014461020" evidence="1">
    <location>
        <begin position="25"/>
        <end position="196"/>
    </location>
</feature>
<organism evidence="2 3">
    <name type="scientific">Hyaloscypha variabilis (strain UAMH 11265 / GT02V1 / F)</name>
    <name type="common">Meliniomyces variabilis</name>
    <dbReference type="NCBI Taxonomy" id="1149755"/>
    <lineage>
        <taxon>Eukaryota</taxon>
        <taxon>Fungi</taxon>
        <taxon>Dikarya</taxon>
        <taxon>Ascomycota</taxon>
        <taxon>Pezizomycotina</taxon>
        <taxon>Leotiomycetes</taxon>
        <taxon>Helotiales</taxon>
        <taxon>Hyaloscyphaceae</taxon>
        <taxon>Hyaloscypha</taxon>
        <taxon>Hyaloscypha variabilis</taxon>
    </lineage>
</organism>